<evidence type="ECO:0000256" key="6">
    <source>
        <dbReference type="ARBA" id="ARBA00023136"/>
    </source>
</evidence>
<organism evidence="9 10">
    <name type="scientific">Alcaligenes parafaecalis</name>
    <dbReference type="NCBI Taxonomy" id="171260"/>
    <lineage>
        <taxon>Bacteria</taxon>
        <taxon>Pseudomonadati</taxon>
        <taxon>Pseudomonadota</taxon>
        <taxon>Betaproteobacteria</taxon>
        <taxon>Burkholderiales</taxon>
        <taxon>Alcaligenaceae</taxon>
        <taxon>Alcaligenes</taxon>
    </lineage>
</organism>
<keyword evidence="6 7" id="KW-0472">Membrane</keyword>
<dbReference type="InterPro" id="IPR011701">
    <property type="entry name" value="MFS"/>
</dbReference>
<feature type="transmembrane region" description="Helical" evidence="7">
    <location>
        <begin position="178"/>
        <end position="197"/>
    </location>
</feature>
<gene>
    <name evidence="9" type="ORF">OSH09_15870</name>
</gene>
<feature type="transmembrane region" description="Helical" evidence="7">
    <location>
        <begin position="410"/>
        <end position="433"/>
    </location>
</feature>
<feature type="transmembrane region" description="Helical" evidence="7">
    <location>
        <begin position="203"/>
        <end position="224"/>
    </location>
</feature>
<dbReference type="InterPro" id="IPR011008">
    <property type="entry name" value="Dimeric_a/b-barrel"/>
</dbReference>
<keyword evidence="3" id="KW-1003">Cell membrane</keyword>
<keyword evidence="2" id="KW-0813">Transport</keyword>
<proteinExistence type="predicted"/>
<keyword evidence="4 7" id="KW-0812">Transmembrane</keyword>
<feature type="transmembrane region" description="Helical" evidence="7">
    <location>
        <begin position="149"/>
        <end position="166"/>
    </location>
</feature>
<dbReference type="SUPFAM" id="SSF54909">
    <property type="entry name" value="Dimeric alpha+beta barrel"/>
    <property type="match status" value="1"/>
</dbReference>
<evidence type="ECO:0000313" key="10">
    <source>
        <dbReference type="Proteomes" id="UP001209916"/>
    </source>
</evidence>
<keyword evidence="5 7" id="KW-1133">Transmembrane helix</keyword>
<feature type="transmembrane region" description="Helical" evidence="7">
    <location>
        <begin position="321"/>
        <end position="346"/>
    </location>
</feature>
<dbReference type="PANTHER" id="PTHR23517:SF13">
    <property type="entry name" value="MAJOR FACILITATOR SUPERFAMILY MFS_1"/>
    <property type="match status" value="1"/>
</dbReference>
<feature type="transmembrane region" description="Helical" evidence="7">
    <location>
        <begin position="385"/>
        <end position="404"/>
    </location>
</feature>
<dbReference type="InterPro" id="IPR007138">
    <property type="entry name" value="ABM_dom"/>
</dbReference>
<feature type="transmembrane region" description="Helical" evidence="7">
    <location>
        <begin position="445"/>
        <end position="465"/>
    </location>
</feature>
<dbReference type="PANTHER" id="PTHR23517">
    <property type="entry name" value="RESISTANCE PROTEIN MDTM, PUTATIVE-RELATED-RELATED"/>
    <property type="match status" value="1"/>
</dbReference>
<dbReference type="InterPro" id="IPR036259">
    <property type="entry name" value="MFS_trans_sf"/>
</dbReference>
<feature type="transmembrane region" description="Helical" evidence="7">
    <location>
        <begin position="358"/>
        <end position="376"/>
    </location>
</feature>
<feature type="domain" description="Major facilitator superfamily (MFS) profile" evidence="8">
    <location>
        <begin position="112"/>
        <end position="499"/>
    </location>
</feature>
<name>A0ABT3VQ44_9BURK</name>
<sequence length="507" mass="54986">MGDTYFRTTHYQFSDLDSQAQDAYINSLTEQARAKPSCLRFDVLRKDQPPGQWVLHESWRDSQSCKDFHASAPAQTLQKARIEQCLNYPAQQAAADKPAAARPAGKKSQWDPYVWISIAMCIGVMGTALASPLYPLYQDRWDLNASHITQLYVAYMAAGLTGLLFLGRLSDLKGFMPVLRTGLILVTSGVTLSAFAWDVGSFLFSRIMIGMASSMIVTSASIGLGQFNRGGDVQRAAATTSLMLAFGFGLGPVVGGLIAQWIPNPLFSSYIPSMALGVLAIYALFQIKPIASKQPVPQEKSSWRTWMPRLTLPATHLRRPYLIGCLSACCAFAMFSLFASLAPSFMAQMVPWHGPATSGLSIGIILFMSSGFQLLIRRWPAKRSVIVGLLSFTLACIALLVNLWASSSLLFILCVLLTAFGHGLCMYGGMSIVQRVSPPHQRAGLTSTYLITGYLGAILPILGLGWLADHLGLDQGLMIFCGLIATAALTVSIIAYLTPVLHKPTAA</sequence>
<feature type="transmembrane region" description="Helical" evidence="7">
    <location>
        <begin position="267"/>
        <end position="285"/>
    </location>
</feature>
<dbReference type="InterPro" id="IPR020846">
    <property type="entry name" value="MFS_dom"/>
</dbReference>
<dbReference type="Proteomes" id="UP001209916">
    <property type="component" value="Unassembled WGS sequence"/>
</dbReference>
<evidence type="ECO:0000313" key="9">
    <source>
        <dbReference type="EMBL" id="MCX5465666.1"/>
    </source>
</evidence>
<feature type="transmembrane region" description="Helical" evidence="7">
    <location>
        <begin position="113"/>
        <end position="137"/>
    </location>
</feature>
<dbReference type="Pfam" id="PF07690">
    <property type="entry name" value="MFS_1"/>
    <property type="match status" value="1"/>
</dbReference>
<dbReference type="Pfam" id="PF03992">
    <property type="entry name" value="ABM"/>
    <property type="match status" value="1"/>
</dbReference>
<dbReference type="Gene3D" id="3.30.70.100">
    <property type="match status" value="1"/>
</dbReference>
<dbReference type="Gene3D" id="1.20.1250.20">
    <property type="entry name" value="MFS general substrate transporter like domains"/>
    <property type="match status" value="1"/>
</dbReference>
<keyword evidence="10" id="KW-1185">Reference proteome</keyword>
<dbReference type="PROSITE" id="PS50850">
    <property type="entry name" value="MFS"/>
    <property type="match status" value="1"/>
</dbReference>
<comment type="caution">
    <text evidence="9">The sequence shown here is derived from an EMBL/GenBank/DDBJ whole genome shotgun (WGS) entry which is preliminary data.</text>
</comment>
<feature type="transmembrane region" description="Helical" evidence="7">
    <location>
        <begin position="477"/>
        <end position="497"/>
    </location>
</feature>
<feature type="transmembrane region" description="Helical" evidence="7">
    <location>
        <begin position="236"/>
        <end position="261"/>
    </location>
</feature>
<evidence type="ECO:0000256" key="4">
    <source>
        <dbReference type="ARBA" id="ARBA00022692"/>
    </source>
</evidence>
<evidence type="ECO:0000256" key="2">
    <source>
        <dbReference type="ARBA" id="ARBA00022448"/>
    </source>
</evidence>
<protein>
    <submittedName>
        <fullName evidence="9">MFS transporter</fullName>
    </submittedName>
</protein>
<evidence type="ECO:0000256" key="7">
    <source>
        <dbReference type="SAM" id="Phobius"/>
    </source>
</evidence>
<evidence type="ECO:0000256" key="1">
    <source>
        <dbReference type="ARBA" id="ARBA00004651"/>
    </source>
</evidence>
<reference evidence="9 10" key="1">
    <citation type="submission" date="2022-11" db="EMBL/GenBank/DDBJ databases">
        <title>Biodiversity and phylogenetic relationships of bacteria.</title>
        <authorList>
            <person name="Machado R.A.R."/>
            <person name="Bhat A."/>
            <person name="Loulou A."/>
            <person name="Kallel S."/>
        </authorList>
    </citation>
    <scope>NUCLEOTIDE SEQUENCE [LARGE SCALE GENOMIC DNA]</scope>
    <source>
        <strain evidence="9 10">DSM 13975</strain>
    </source>
</reference>
<dbReference type="InterPro" id="IPR050171">
    <property type="entry name" value="MFS_Transporters"/>
</dbReference>
<evidence type="ECO:0000256" key="3">
    <source>
        <dbReference type="ARBA" id="ARBA00022475"/>
    </source>
</evidence>
<accession>A0ABT3VQ44</accession>
<evidence type="ECO:0000259" key="8">
    <source>
        <dbReference type="PROSITE" id="PS50850"/>
    </source>
</evidence>
<dbReference type="EMBL" id="JAPKNA010000005">
    <property type="protein sequence ID" value="MCX5465666.1"/>
    <property type="molecule type" value="Genomic_DNA"/>
</dbReference>
<comment type="subcellular location">
    <subcellularLocation>
        <location evidence="1">Cell membrane</location>
        <topology evidence="1">Multi-pass membrane protein</topology>
    </subcellularLocation>
</comment>
<evidence type="ECO:0000256" key="5">
    <source>
        <dbReference type="ARBA" id="ARBA00022989"/>
    </source>
</evidence>
<dbReference type="SUPFAM" id="SSF103473">
    <property type="entry name" value="MFS general substrate transporter"/>
    <property type="match status" value="1"/>
</dbReference>